<proteinExistence type="predicted"/>
<protein>
    <submittedName>
        <fullName evidence="2">Alpha/beta hydrolase</fullName>
    </submittedName>
</protein>
<evidence type="ECO:0000313" key="3">
    <source>
        <dbReference type="Proteomes" id="UP001198565"/>
    </source>
</evidence>
<evidence type="ECO:0000259" key="1">
    <source>
        <dbReference type="Pfam" id="PF12697"/>
    </source>
</evidence>
<dbReference type="Gene3D" id="3.40.50.1820">
    <property type="entry name" value="alpha/beta hydrolase"/>
    <property type="match status" value="1"/>
</dbReference>
<dbReference type="GO" id="GO:0016787">
    <property type="term" value="F:hydrolase activity"/>
    <property type="evidence" value="ECO:0007669"/>
    <property type="project" value="UniProtKB-KW"/>
</dbReference>
<feature type="domain" description="AB hydrolase-1" evidence="1">
    <location>
        <begin position="34"/>
        <end position="278"/>
    </location>
</feature>
<dbReference type="InterPro" id="IPR000073">
    <property type="entry name" value="AB_hydrolase_1"/>
</dbReference>
<sequence>MALVEQPEEASIPVGGGRLHALRFGAGPRIALAAHGITGSALAFLAVARLLPDDWTLVAVDLRGRGGSAGTPGPYGLARHAEDLCAAARHLGGGAPVTLTGHSMGAYAAVRAAAAHPELFDRVLLVDGGLPLPVPAGADLDALLDASLGPAIARLGMTYASPEAYVEFFRAHPALGPHWNEDVERYVRADLTGPEGWLRSRVRPEAVRADGRDLLASAASLGEDLQRLTVDALLTYAPLGMFGQAPGMLPEQLVAAWRDRAPGLRTELVPDTNHYTILMGAGAAVVTRRLTGGW</sequence>
<dbReference type="RefSeq" id="WP_222981035.1">
    <property type="nucleotide sequence ID" value="NZ_JAINVZ010000023.1"/>
</dbReference>
<dbReference type="InterPro" id="IPR050266">
    <property type="entry name" value="AB_hydrolase_sf"/>
</dbReference>
<comment type="caution">
    <text evidence="2">The sequence shown here is derived from an EMBL/GenBank/DDBJ whole genome shotgun (WGS) entry which is preliminary data.</text>
</comment>
<name>A0ABS7QYL5_9ACTN</name>
<dbReference type="PANTHER" id="PTHR43798">
    <property type="entry name" value="MONOACYLGLYCEROL LIPASE"/>
    <property type="match status" value="1"/>
</dbReference>
<dbReference type="SUPFAM" id="SSF53474">
    <property type="entry name" value="alpha/beta-Hydrolases"/>
    <property type="match status" value="1"/>
</dbReference>
<reference evidence="2 3" key="1">
    <citation type="submission" date="2021-08" db="EMBL/GenBank/DDBJ databases">
        <title>Streptomyces sp. PTM05 isolated from lichen.</title>
        <authorList>
            <person name="Somphong A."/>
            <person name="Phongsopitanun W."/>
            <person name="Tanasupawat S."/>
        </authorList>
    </citation>
    <scope>NUCLEOTIDE SEQUENCE [LARGE SCALE GENOMIC DNA]</scope>
    <source>
        <strain evidence="2 3">Ptm05</strain>
    </source>
</reference>
<dbReference type="Pfam" id="PF12697">
    <property type="entry name" value="Abhydrolase_6"/>
    <property type="match status" value="1"/>
</dbReference>
<evidence type="ECO:0000313" key="2">
    <source>
        <dbReference type="EMBL" id="MBY8888308.1"/>
    </source>
</evidence>
<dbReference type="PANTHER" id="PTHR43798:SF33">
    <property type="entry name" value="HYDROLASE, PUTATIVE (AFU_ORTHOLOGUE AFUA_2G14860)-RELATED"/>
    <property type="match status" value="1"/>
</dbReference>
<dbReference type="Proteomes" id="UP001198565">
    <property type="component" value="Unassembled WGS sequence"/>
</dbReference>
<gene>
    <name evidence="2" type="ORF">K7472_26220</name>
</gene>
<keyword evidence="2" id="KW-0378">Hydrolase</keyword>
<keyword evidence="3" id="KW-1185">Reference proteome</keyword>
<dbReference type="EMBL" id="JAINVZ010000023">
    <property type="protein sequence ID" value="MBY8888308.1"/>
    <property type="molecule type" value="Genomic_DNA"/>
</dbReference>
<dbReference type="InterPro" id="IPR029058">
    <property type="entry name" value="AB_hydrolase_fold"/>
</dbReference>
<accession>A0ABS7QYL5</accession>
<organism evidence="2 3">
    <name type="scientific">Streptantibioticus parmotrematis</name>
    <dbReference type="NCBI Taxonomy" id="2873249"/>
    <lineage>
        <taxon>Bacteria</taxon>
        <taxon>Bacillati</taxon>
        <taxon>Actinomycetota</taxon>
        <taxon>Actinomycetes</taxon>
        <taxon>Kitasatosporales</taxon>
        <taxon>Streptomycetaceae</taxon>
        <taxon>Streptantibioticus</taxon>
    </lineage>
</organism>